<dbReference type="InterPro" id="IPR005064">
    <property type="entry name" value="BUG"/>
</dbReference>
<dbReference type="RefSeq" id="WP_084283851.1">
    <property type="nucleotide sequence ID" value="NZ_FWXJ01000009.1"/>
</dbReference>
<dbReference type="InterPro" id="IPR042100">
    <property type="entry name" value="Bug_dom1"/>
</dbReference>
<comment type="similarity">
    <text evidence="1">Belongs to the UPF0065 (bug) family.</text>
</comment>
<dbReference type="PIRSF" id="PIRSF017082">
    <property type="entry name" value="YflP"/>
    <property type="match status" value="1"/>
</dbReference>
<organism evidence="3 4">
    <name type="scientific">Polynucleobacter kasalickyi</name>
    <dbReference type="NCBI Taxonomy" id="1938817"/>
    <lineage>
        <taxon>Bacteria</taxon>
        <taxon>Pseudomonadati</taxon>
        <taxon>Pseudomonadota</taxon>
        <taxon>Betaproteobacteria</taxon>
        <taxon>Burkholderiales</taxon>
        <taxon>Burkholderiaceae</taxon>
        <taxon>Polynucleobacter</taxon>
    </lineage>
</organism>
<dbReference type="Pfam" id="PF03401">
    <property type="entry name" value="TctC"/>
    <property type="match status" value="1"/>
</dbReference>
<dbReference type="Proteomes" id="UP000192708">
    <property type="component" value="Unassembled WGS sequence"/>
</dbReference>
<feature type="chain" id="PRO_5012325679" evidence="2">
    <location>
        <begin position="32"/>
        <end position="335"/>
    </location>
</feature>
<gene>
    <name evidence="3" type="ORF">SAMN06296008_10960</name>
</gene>
<dbReference type="PANTHER" id="PTHR42928">
    <property type="entry name" value="TRICARBOXYLATE-BINDING PROTEIN"/>
    <property type="match status" value="1"/>
</dbReference>
<keyword evidence="4" id="KW-1185">Reference proteome</keyword>
<evidence type="ECO:0000313" key="3">
    <source>
        <dbReference type="EMBL" id="SMC61607.1"/>
    </source>
</evidence>
<evidence type="ECO:0000313" key="4">
    <source>
        <dbReference type="Proteomes" id="UP000192708"/>
    </source>
</evidence>
<evidence type="ECO:0000256" key="1">
    <source>
        <dbReference type="ARBA" id="ARBA00006987"/>
    </source>
</evidence>
<dbReference type="AlphaFoldDB" id="A0A1W2ALN0"/>
<dbReference type="OrthoDB" id="9125555at2"/>
<dbReference type="SUPFAM" id="SSF53850">
    <property type="entry name" value="Periplasmic binding protein-like II"/>
    <property type="match status" value="1"/>
</dbReference>
<protein>
    <submittedName>
        <fullName evidence="3">Tripartite-type tricarboxylate transporter, receptor component TctC</fullName>
    </submittedName>
</protein>
<sequence length="335" mass="35633">MFAAKMIKNKLAVQCLSLLTLSLTCGPVAMAQSANDFPNKPIRLVVAFAPGGSTDIAARILAQSLTSILKVSVFVENKPGAGASIGTQYVANAAADGYTYLVTSPSFIVNPLTMGANAGYSPDKDFAPVSIPATQPMSVVVNEKVPAKNLSDLKELAVKNNLSYATAGNGTPPNLTCDNLFRQYWKSDVTHIPYKGSGPALIASVSGETPIFCGAVAGVSQFMKQGKVKVVAVSSDKRLPSMPEAPTFAEQGYPEIKDDLWVGVFAPVKTPKEILQKMNQAISQAIATKEVQDKLDQNDFITVGGSLEQTTENVQRDLMRWEKTVKAMKVGASAK</sequence>
<dbReference type="Gene3D" id="3.40.190.150">
    <property type="entry name" value="Bordetella uptake gene, domain 1"/>
    <property type="match status" value="1"/>
</dbReference>
<dbReference type="STRING" id="1938817.SAMN06296008_10960"/>
<evidence type="ECO:0000256" key="2">
    <source>
        <dbReference type="SAM" id="SignalP"/>
    </source>
</evidence>
<dbReference type="Gene3D" id="3.40.190.10">
    <property type="entry name" value="Periplasmic binding protein-like II"/>
    <property type="match status" value="1"/>
</dbReference>
<keyword evidence="2" id="KW-0732">Signal</keyword>
<dbReference type="PANTHER" id="PTHR42928:SF5">
    <property type="entry name" value="BLR1237 PROTEIN"/>
    <property type="match status" value="1"/>
</dbReference>
<reference evidence="3 4" key="1">
    <citation type="submission" date="2017-04" db="EMBL/GenBank/DDBJ databases">
        <authorList>
            <person name="Afonso C.L."/>
            <person name="Miller P.J."/>
            <person name="Scott M.A."/>
            <person name="Spackman E."/>
            <person name="Goraichik I."/>
            <person name="Dimitrov K.M."/>
            <person name="Suarez D.L."/>
            <person name="Swayne D.E."/>
        </authorList>
    </citation>
    <scope>NUCLEOTIDE SEQUENCE [LARGE SCALE GENOMIC DNA]</scope>
    <source>
        <strain evidence="3 4">VK13</strain>
    </source>
</reference>
<name>A0A1W2ALN0_9BURK</name>
<accession>A0A1W2ALN0</accession>
<proteinExistence type="inferred from homology"/>
<dbReference type="EMBL" id="FWXJ01000009">
    <property type="protein sequence ID" value="SMC61607.1"/>
    <property type="molecule type" value="Genomic_DNA"/>
</dbReference>
<feature type="signal peptide" evidence="2">
    <location>
        <begin position="1"/>
        <end position="31"/>
    </location>
</feature>
<keyword evidence="3" id="KW-0675">Receptor</keyword>